<sequence length="636" mass="73547">MLSCPPHPCQSPRPYLLRPKPKSITVSSSLHQPSQNPDHVVLRRHNSKSTAHLIHHLSQSHDSIPERPQSQHELQDHEHSIPDEEEQLKILQLSLAPKRTPQFPGSIYVQSPSDPDVHTSLPPLSTLLHDKAGNEEEEDDEHKMIMRALEIRRKVTGEIFKEAMREGKFGITYATNLTKRLAAFIDYVMVEAANLKRLPEFSQSTFNFRAKTVIQDSHVVPLIRWLKHNSVSYPKIGKLISMSKGKIESIRRVVDWLKSIHVKGEFLGVTLTKAGKNILERSNYELDEIVEYLESNGVRRDWIGYVMSRCPQLLSYSMEELRARVHFYLDLGMSENDFGTMVFDYPRILGYFTLEEMSEKVSYLKEFGLCTEEAGKLLAFRPHLMGCSIEERWKPLVKYLYYHGISKDGMKRMLMVKPIIFCFDMETTIVPKVQFFQDIGVRDDAIGNMLVKFPPLLTYSLYKKIRPVVIFLITKAGVNERDIGKVIALGPELLGCSMVKKLEVNVKYFLSLGIHLRQLGEMIADFPMLLRYNIDVLRPKYRYLRRIMVRPLQDLIEFPRFFSYSLDGRIIPRHKVLVEKQVNLKLRYMLACTDKEFEKKVEAILERRRRFEAGLVDVNLSGSQAIDDAVENLNLC</sequence>
<dbReference type="AlphaFoldDB" id="A0A6A1V3S8"/>
<keyword evidence="6" id="KW-1185">Reference proteome</keyword>
<keyword evidence="3" id="KW-0809">Transit peptide</keyword>
<organism evidence="5 6">
    <name type="scientific">Morella rubra</name>
    <name type="common">Chinese bayberry</name>
    <dbReference type="NCBI Taxonomy" id="262757"/>
    <lineage>
        <taxon>Eukaryota</taxon>
        <taxon>Viridiplantae</taxon>
        <taxon>Streptophyta</taxon>
        <taxon>Embryophyta</taxon>
        <taxon>Tracheophyta</taxon>
        <taxon>Spermatophyta</taxon>
        <taxon>Magnoliopsida</taxon>
        <taxon>eudicotyledons</taxon>
        <taxon>Gunneridae</taxon>
        <taxon>Pentapetalae</taxon>
        <taxon>rosids</taxon>
        <taxon>fabids</taxon>
        <taxon>Fagales</taxon>
        <taxon>Myricaceae</taxon>
        <taxon>Morella</taxon>
    </lineage>
</organism>
<dbReference type="EMBL" id="RXIC02000025">
    <property type="protein sequence ID" value="KAB1207281.1"/>
    <property type="molecule type" value="Genomic_DNA"/>
</dbReference>
<comment type="similarity">
    <text evidence="1">Belongs to the mTERF family.</text>
</comment>
<dbReference type="PANTHER" id="PTHR13068:SF98">
    <property type="entry name" value="TRANSCRIPTION TERMINATION FACTOR MTERF2, CHLOROPLASTIC"/>
    <property type="match status" value="1"/>
</dbReference>
<accession>A0A6A1V3S8</accession>
<evidence type="ECO:0000256" key="2">
    <source>
        <dbReference type="ARBA" id="ARBA00022472"/>
    </source>
</evidence>
<dbReference type="SMART" id="SM00733">
    <property type="entry name" value="Mterf"/>
    <property type="match status" value="8"/>
</dbReference>
<dbReference type="InterPro" id="IPR038538">
    <property type="entry name" value="MTERF_sf"/>
</dbReference>
<keyword evidence="2" id="KW-0805">Transcription regulation</keyword>
<feature type="compositionally biased region" description="Basic and acidic residues" evidence="4">
    <location>
        <begin position="63"/>
        <end position="79"/>
    </location>
</feature>
<reference evidence="5 6" key="1">
    <citation type="journal article" date="2019" name="Plant Biotechnol. J.">
        <title>The red bayberry genome and genetic basis of sex determination.</title>
        <authorList>
            <person name="Jia H.M."/>
            <person name="Jia H.J."/>
            <person name="Cai Q.L."/>
            <person name="Wang Y."/>
            <person name="Zhao H.B."/>
            <person name="Yang W.F."/>
            <person name="Wang G.Y."/>
            <person name="Li Y.H."/>
            <person name="Zhan D.L."/>
            <person name="Shen Y.T."/>
            <person name="Niu Q.F."/>
            <person name="Chang L."/>
            <person name="Qiu J."/>
            <person name="Zhao L."/>
            <person name="Xie H.B."/>
            <person name="Fu W.Y."/>
            <person name="Jin J."/>
            <person name="Li X.W."/>
            <person name="Jiao Y."/>
            <person name="Zhou C.C."/>
            <person name="Tu T."/>
            <person name="Chai C.Y."/>
            <person name="Gao J.L."/>
            <person name="Fan L.J."/>
            <person name="van de Weg E."/>
            <person name="Wang J.Y."/>
            <person name="Gao Z.S."/>
        </authorList>
    </citation>
    <scope>NUCLEOTIDE SEQUENCE [LARGE SCALE GENOMIC DNA]</scope>
    <source>
        <tissue evidence="5">Leaves</tissue>
    </source>
</reference>
<proteinExistence type="inferred from homology"/>
<dbReference type="PANTHER" id="PTHR13068">
    <property type="entry name" value="CGI-12 PROTEIN-RELATED"/>
    <property type="match status" value="1"/>
</dbReference>
<evidence type="ECO:0000256" key="1">
    <source>
        <dbReference type="ARBA" id="ARBA00007692"/>
    </source>
</evidence>
<evidence type="ECO:0000256" key="3">
    <source>
        <dbReference type="ARBA" id="ARBA00022946"/>
    </source>
</evidence>
<dbReference type="Proteomes" id="UP000516437">
    <property type="component" value="Chromosome 7"/>
</dbReference>
<comment type="caution">
    <text evidence="5">The sequence shown here is derived from an EMBL/GenBank/DDBJ whole genome shotgun (WGS) entry which is preliminary data.</text>
</comment>
<dbReference type="Gene3D" id="1.25.70.10">
    <property type="entry name" value="Transcription termination factor 3, mitochondrial"/>
    <property type="match status" value="1"/>
</dbReference>
<keyword evidence="2" id="KW-0806">Transcription termination</keyword>
<protein>
    <recommendedName>
        <fullName evidence="7">mTERF domain-containing protein 1, mitochondrial</fullName>
    </recommendedName>
</protein>
<dbReference type="OrthoDB" id="637682at2759"/>
<dbReference type="InterPro" id="IPR003690">
    <property type="entry name" value="MTERF"/>
</dbReference>
<evidence type="ECO:0008006" key="7">
    <source>
        <dbReference type="Google" id="ProtNLM"/>
    </source>
</evidence>
<evidence type="ECO:0000313" key="5">
    <source>
        <dbReference type="EMBL" id="KAB1207281.1"/>
    </source>
</evidence>
<dbReference type="GO" id="GO:0006353">
    <property type="term" value="P:DNA-templated transcription termination"/>
    <property type="evidence" value="ECO:0007669"/>
    <property type="project" value="UniProtKB-KW"/>
</dbReference>
<keyword evidence="2" id="KW-0804">Transcription</keyword>
<evidence type="ECO:0000256" key="4">
    <source>
        <dbReference type="SAM" id="MobiDB-lite"/>
    </source>
</evidence>
<gene>
    <name evidence="5" type="ORF">CJ030_MR7G011602</name>
</gene>
<name>A0A6A1V3S8_9ROSI</name>
<feature type="region of interest" description="Disordered" evidence="4">
    <location>
        <begin position="56"/>
        <end position="79"/>
    </location>
</feature>
<evidence type="ECO:0000313" key="6">
    <source>
        <dbReference type="Proteomes" id="UP000516437"/>
    </source>
</evidence>
<dbReference type="FunFam" id="1.25.70.10:FF:000009">
    <property type="entry name" value="BnaA09g42960D protein"/>
    <property type="match status" value="1"/>
</dbReference>
<dbReference type="GO" id="GO:0003676">
    <property type="term" value="F:nucleic acid binding"/>
    <property type="evidence" value="ECO:0007669"/>
    <property type="project" value="InterPro"/>
</dbReference>
<dbReference type="Pfam" id="PF02536">
    <property type="entry name" value="mTERF"/>
    <property type="match status" value="1"/>
</dbReference>